<dbReference type="GO" id="GO:0009252">
    <property type="term" value="P:peptidoglycan biosynthetic process"/>
    <property type="evidence" value="ECO:0007669"/>
    <property type="project" value="UniProtKB-UniRule"/>
</dbReference>
<dbReference type="GO" id="GO:0005886">
    <property type="term" value="C:plasma membrane"/>
    <property type="evidence" value="ECO:0007669"/>
    <property type="project" value="UniProtKB-UniRule"/>
</dbReference>
<sequence>MKKIISISILFVLLIAGGALLYGKNPLVQSKPVTVRIEAAQTGAEIAQILADKNIIWNPHIFRAVLYLSGNADKLQEGHYDLMTNMSMPAVIAALRDGRPAARQVVIPEGFTVSQIAKRLDRLGIAKKHDFLEAAKVYSLPADMQSTRATDYPVEGFLFPSTYDVPDGASVNDIIAHMNREMQKQLTPELRQEIAAQGFSLHDFITLASLVEKEAMYEDDRYTIAAVFKKRLAIGMPLQSCASIQYILGEPKPVLSIADTQIPSPYNTYLHKGLPPGPVAAPGKAAMDAVLHAPTTEYLYFVADAKGYHHFAKTYEEHEANIDRYAASQ</sequence>
<dbReference type="Proteomes" id="UP000591941">
    <property type="component" value="Unassembled WGS sequence"/>
</dbReference>
<protein>
    <recommendedName>
        <fullName evidence="7">Endolytic murein transglycosylase</fullName>
        <ecNumber evidence="7">4.2.2.29</ecNumber>
    </recommendedName>
    <alternativeName>
        <fullName evidence="7">Peptidoglycan lytic transglycosylase</fullName>
    </alternativeName>
    <alternativeName>
        <fullName evidence="7">Peptidoglycan polymerization terminase</fullName>
    </alternativeName>
</protein>
<dbReference type="GeneID" id="93486682"/>
<dbReference type="InterPro" id="IPR003770">
    <property type="entry name" value="MLTG-like"/>
</dbReference>
<evidence type="ECO:0000256" key="5">
    <source>
        <dbReference type="ARBA" id="ARBA00023239"/>
    </source>
</evidence>
<keyword evidence="2 7" id="KW-0812">Transmembrane</keyword>
<evidence type="ECO:0000256" key="3">
    <source>
        <dbReference type="ARBA" id="ARBA00022989"/>
    </source>
</evidence>
<dbReference type="NCBIfam" id="TIGR00247">
    <property type="entry name" value="endolytic transglycosylase MltG"/>
    <property type="match status" value="1"/>
</dbReference>
<evidence type="ECO:0000313" key="8">
    <source>
        <dbReference type="EMBL" id="MBB6478358.1"/>
    </source>
</evidence>
<dbReference type="OrthoDB" id="9814591at2"/>
<evidence type="ECO:0000256" key="4">
    <source>
        <dbReference type="ARBA" id="ARBA00023136"/>
    </source>
</evidence>
<keyword evidence="6 7" id="KW-0961">Cell wall biogenesis/degradation</keyword>
<comment type="catalytic activity">
    <reaction evidence="7">
        <text>a peptidoglycan chain = a peptidoglycan chain with N-acetyl-1,6-anhydromuramyl-[peptide] at the reducing end + a peptidoglycan chain with N-acetylglucosamine at the non-reducing end.</text>
        <dbReference type="EC" id="4.2.2.29"/>
    </reaction>
</comment>
<keyword evidence="1 7" id="KW-1003">Cell membrane</keyword>
<name>A0A841R6G1_9FIRM</name>
<reference evidence="8 9" key="1">
    <citation type="submission" date="2020-08" db="EMBL/GenBank/DDBJ databases">
        <title>Genomic Encyclopedia of Type Strains, Phase IV (KMG-IV): sequencing the most valuable type-strain genomes for metagenomic binning, comparative biology and taxonomic classification.</title>
        <authorList>
            <person name="Goeker M."/>
        </authorList>
    </citation>
    <scope>NUCLEOTIDE SEQUENCE [LARGE SCALE GENOMIC DNA]</scope>
    <source>
        <strain evidence="8 9">DSM 21255</strain>
    </source>
</reference>
<dbReference type="Gene3D" id="3.30.160.60">
    <property type="entry name" value="Classic Zinc Finger"/>
    <property type="match status" value="1"/>
</dbReference>
<evidence type="ECO:0000256" key="2">
    <source>
        <dbReference type="ARBA" id="ARBA00022692"/>
    </source>
</evidence>
<keyword evidence="3 7" id="KW-1133">Transmembrane helix</keyword>
<dbReference type="CDD" id="cd08010">
    <property type="entry name" value="MltG_like"/>
    <property type="match status" value="1"/>
</dbReference>
<comment type="caution">
    <text evidence="8">The sequence shown here is derived from an EMBL/GenBank/DDBJ whole genome shotgun (WGS) entry which is preliminary data.</text>
</comment>
<organism evidence="8 9">
    <name type="scientific">Negativicoccus succinicivorans</name>
    <dbReference type="NCBI Taxonomy" id="620903"/>
    <lineage>
        <taxon>Bacteria</taxon>
        <taxon>Bacillati</taxon>
        <taxon>Bacillota</taxon>
        <taxon>Negativicutes</taxon>
        <taxon>Veillonellales</taxon>
        <taxon>Veillonellaceae</taxon>
        <taxon>Negativicoccus</taxon>
    </lineage>
</organism>
<gene>
    <name evidence="7" type="primary">mltG</name>
    <name evidence="8" type="ORF">HNR45_001429</name>
</gene>
<evidence type="ECO:0000256" key="7">
    <source>
        <dbReference type="HAMAP-Rule" id="MF_02065"/>
    </source>
</evidence>
<comment type="function">
    <text evidence="7">Functions as a peptidoglycan terminase that cleaves nascent peptidoglycan strands endolytically to terminate their elongation.</text>
</comment>
<evidence type="ECO:0000313" key="9">
    <source>
        <dbReference type="Proteomes" id="UP000591941"/>
    </source>
</evidence>
<evidence type="ECO:0000256" key="1">
    <source>
        <dbReference type="ARBA" id="ARBA00022475"/>
    </source>
</evidence>
<dbReference type="Pfam" id="PF02618">
    <property type="entry name" value="YceG"/>
    <property type="match status" value="1"/>
</dbReference>
<feature type="site" description="Important for catalytic activity" evidence="7">
    <location>
        <position position="214"/>
    </location>
</feature>
<dbReference type="PANTHER" id="PTHR30518">
    <property type="entry name" value="ENDOLYTIC MUREIN TRANSGLYCOSYLASE"/>
    <property type="match status" value="1"/>
</dbReference>
<dbReference type="Gene3D" id="3.30.1490.480">
    <property type="entry name" value="Endolytic murein transglycosylase"/>
    <property type="match status" value="1"/>
</dbReference>
<keyword evidence="5 7" id="KW-0456">Lyase</keyword>
<comment type="similarity">
    <text evidence="7">Belongs to the transglycosylase MltG family.</text>
</comment>
<accession>A0A841R6G1</accession>
<keyword evidence="4 7" id="KW-0472">Membrane</keyword>
<dbReference type="EC" id="4.2.2.29" evidence="7"/>
<dbReference type="RefSeq" id="WP_159823346.1">
    <property type="nucleotide sequence ID" value="NZ_CABWNB010000006.1"/>
</dbReference>
<dbReference type="AlphaFoldDB" id="A0A841R6G1"/>
<evidence type="ECO:0000256" key="6">
    <source>
        <dbReference type="ARBA" id="ARBA00023316"/>
    </source>
</evidence>
<dbReference type="PANTHER" id="PTHR30518:SF2">
    <property type="entry name" value="ENDOLYTIC MUREIN TRANSGLYCOSYLASE"/>
    <property type="match status" value="1"/>
</dbReference>
<dbReference type="GO" id="GO:0071555">
    <property type="term" value="P:cell wall organization"/>
    <property type="evidence" value="ECO:0007669"/>
    <property type="project" value="UniProtKB-KW"/>
</dbReference>
<dbReference type="HAMAP" id="MF_02065">
    <property type="entry name" value="MltG"/>
    <property type="match status" value="1"/>
</dbReference>
<keyword evidence="9" id="KW-1185">Reference proteome</keyword>
<dbReference type="EMBL" id="JACHHI010000008">
    <property type="protein sequence ID" value="MBB6478358.1"/>
    <property type="molecule type" value="Genomic_DNA"/>
</dbReference>
<dbReference type="GO" id="GO:0008932">
    <property type="term" value="F:lytic endotransglycosylase activity"/>
    <property type="evidence" value="ECO:0007669"/>
    <property type="project" value="UniProtKB-UniRule"/>
</dbReference>
<proteinExistence type="inferred from homology"/>